<comment type="caution">
    <text evidence="1">The sequence shown here is derived from an EMBL/GenBank/DDBJ whole genome shotgun (WGS) entry which is preliminary data.</text>
</comment>
<accession>A0ABW0VNN9</accession>
<name>A0ABW0VNN9_9ACTN</name>
<dbReference type="RefSeq" id="WP_346148098.1">
    <property type="nucleotide sequence ID" value="NZ_BAAAUA010000044.1"/>
</dbReference>
<proteinExistence type="predicted"/>
<keyword evidence="2" id="KW-1185">Reference proteome</keyword>
<protein>
    <submittedName>
        <fullName evidence="1">Uncharacterized protein</fullName>
    </submittedName>
</protein>
<organism evidence="1 2">
    <name type="scientific">Kitasatospora cinereorecta</name>
    <dbReference type="NCBI Taxonomy" id="285560"/>
    <lineage>
        <taxon>Bacteria</taxon>
        <taxon>Bacillati</taxon>
        <taxon>Actinomycetota</taxon>
        <taxon>Actinomycetes</taxon>
        <taxon>Kitasatosporales</taxon>
        <taxon>Streptomycetaceae</taxon>
        <taxon>Kitasatospora</taxon>
    </lineage>
</organism>
<evidence type="ECO:0000313" key="2">
    <source>
        <dbReference type="Proteomes" id="UP001596066"/>
    </source>
</evidence>
<dbReference type="Proteomes" id="UP001596066">
    <property type="component" value="Unassembled WGS sequence"/>
</dbReference>
<evidence type="ECO:0000313" key="1">
    <source>
        <dbReference type="EMBL" id="MFC5647361.1"/>
    </source>
</evidence>
<gene>
    <name evidence="1" type="ORF">ACFPZF_39250</name>
</gene>
<reference evidence="2" key="1">
    <citation type="journal article" date="2019" name="Int. J. Syst. Evol. Microbiol.">
        <title>The Global Catalogue of Microorganisms (GCM) 10K type strain sequencing project: providing services to taxonomists for standard genome sequencing and annotation.</title>
        <authorList>
            <consortium name="The Broad Institute Genomics Platform"/>
            <consortium name="The Broad Institute Genome Sequencing Center for Infectious Disease"/>
            <person name="Wu L."/>
            <person name="Ma J."/>
        </authorList>
    </citation>
    <scope>NUCLEOTIDE SEQUENCE [LARGE SCALE GENOMIC DNA]</scope>
    <source>
        <strain evidence="2">CGMCC 4.1622</strain>
    </source>
</reference>
<dbReference type="EMBL" id="JBHSOC010000158">
    <property type="protein sequence ID" value="MFC5647361.1"/>
    <property type="molecule type" value="Genomic_DNA"/>
</dbReference>
<sequence>MSDFYDLFLAVDLRPDVPEPVLQELRWLLGQAEMPPVLQSADWESHGGFWRVFDGGEASHSFDGVDTSILVRAGNKPNPDGSVPWALTVRTCVHEDEFGVVMEVVEWLLRQATTEGWVGFLRSSALDDVQHVVRRPDGFELVDVRTAKTQVRVPWSS</sequence>